<keyword evidence="5 7" id="KW-1133">Transmembrane helix</keyword>
<evidence type="ECO:0000256" key="2">
    <source>
        <dbReference type="ARBA" id="ARBA00010792"/>
    </source>
</evidence>
<evidence type="ECO:0000256" key="5">
    <source>
        <dbReference type="ARBA" id="ARBA00022989"/>
    </source>
</evidence>
<evidence type="ECO:0000256" key="7">
    <source>
        <dbReference type="RuleBase" id="RU367016"/>
    </source>
</evidence>
<sequence>MDSLLGALGHAWWAYPLLLAFCTFDAVVPVIPSETGLITGGILSADGAMSLPLVIAMASIGSFVGDNLAYWIGRSAEDRACRWITRGEKGRRGLDWARRELDEHGGSIIIVARFIPGGRTPTMIACGILEFPYRRFLAFDAVAAVLWGSINTLIGFIGGKAFAENTIGAFAVSFGVAVAVGGAVEVVRRMRRKPEPAGQR</sequence>
<protein>
    <submittedName>
        <fullName evidence="9">Putative membrane protein</fullName>
    </submittedName>
</protein>
<evidence type="ECO:0000313" key="9">
    <source>
        <dbReference type="EMBL" id="ABG06886.1"/>
    </source>
</evidence>
<evidence type="ECO:0000256" key="4">
    <source>
        <dbReference type="ARBA" id="ARBA00022692"/>
    </source>
</evidence>
<keyword evidence="3 7" id="KW-1003">Cell membrane</keyword>
<name>A0A5Q5BFB2_MYCSS</name>
<feature type="transmembrane region" description="Helical" evidence="7">
    <location>
        <begin position="12"/>
        <end position="31"/>
    </location>
</feature>
<reference evidence="9" key="1">
    <citation type="submission" date="2006-06" db="EMBL/GenBank/DDBJ databases">
        <title>Complete sequence of chromosome of Mycobacterium sp. MCS.</title>
        <authorList>
            <consortium name="US DOE Joint Genome Institute"/>
            <person name="Copeland A."/>
            <person name="Lucas S."/>
            <person name="Lapidus A."/>
            <person name="Barry K."/>
            <person name="Detter J.C."/>
            <person name="Glavina del Rio T."/>
            <person name="Hammon N."/>
            <person name="Israni S."/>
            <person name="Dalin E."/>
            <person name="Tice H."/>
            <person name="Pitluck S."/>
            <person name="Martinez M."/>
            <person name="Schmutz J."/>
            <person name="Larimer F."/>
            <person name="Land M."/>
            <person name="Hauser L."/>
            <person name="Kyrpides N."/>
            <person name="Kim E."/>
            <person name="Miller C.D."/>
            <person name="Hughes J.E."/>
            <person name="Anderson A.J."/>
            <person name="Sims R.C."/>
            <person name="Richardson P."/>
        </authorList>
    </citation>
    <scope>NUCLEOTIDE SEQUENCE [LARGE SCALE GENOMIC DNA]</scope>
    <source>
        <strain evidence="9">MCS</strain>
    </source>
</reference>
<feature type="transmembrane region" description="Helical" evidence="7">
    <location>
        <begin position="137"/>
        <end position="157"/>
    </location>
</feature>
<organism evidence="9">
    <name type="scientific">Mycobacterium sp. (strain MCS)</name>
    <dbReference type="NCBI Taxonomy" id="164756"/>
    <lineage>
        <taxon>Bacteria</taxon>
        <taxon>Bacillati</taxon>
        <taxon>Actinomycetota</taxon>
        <taxon>Actinomycetes</taxon>
        <taxon>Mycobacteriales</taxon>
        <taxon>Mycobacteriaceae</taxon>
        <taxon>Mycobacterium</taxon>
    </lineage>
</organism>
<dbReference type="AlphaFoldDB" id="A0A5Q5BFB2"/>
<dbReference type="PANTHER" id="PTHR30353:SF0">
    <property type="entry name" value="TRANSMEMBRANE PROTEIN"/>
    <property type="match status" value="1"/>
</dbReference>
<gene>
    <name evidence="9" type="ordered locus">Mmcs_0766</name>
</gene>
<evidence type="ECO:0000256" key="1">
    <source>
        <dbReference type="ARBA" id="ARBA00004651"/>
    </source>
</evidence>
<dbReference type="Pfam" id="PF09335">
    <property type="entry name" value="VTT_dom"/>
    <property type="match status" value="1"/>
</dbReference>
<evidence type="ECO:0000256" key="3">
    <source>
        <dbReference type="ARBA" id="ARBA00022475"/>
    </source>
</evidence>
<proteinExistence type="inferred from homology"/>
<comment type="subcellular location">
    <subcellularLocation>
        <location evidence="1 7">Cell membrane</location>
        <topology evidence="1 7">Multi-pass membrane protein</topology>
    </subcellularLocation>
</comment>
<evidence type="ECO:0000256" key="6">
    <source>
        <dbReference type="ARBA" id="ARBA00023136"/>
    </source>
</evidence>
<keyword evidence="4 7" id="KW-0812">Transmembrane</keyword>
<dbReference type="PANTHER" id="PTHR30353">
    <property type="entry name" value="INNER MEMBRANE PROTEIN DEDA-RELATED"/>
    <property type="match status" value="1"/>
</dbReference>
<dbReference type="GO" id="GO:0005886">
    <property type="term" value="C:plasma membrane"/>
    <property type="evidence" value="ECO:0007669"/>
    <property type="project" value="UniProtKB-SubCell"/>
</dbReference>
<comment type="similarity">
    <text evidence="2 7">Belongs to the DedA family.</text>
</comment>
<accession>A0A5Q5BFB2</accession>
<keyword evidence="6 7" id="KW-0472">Membrane</keyword>
<evidence type="ECO:0000259" key="8">
    <source>
        <dbReference type="Pfam" id="PF09335"/>
    </source>
</evidence>
<dbReference type="KEGG" id="mmc:Mmcs_0766"/>
<feature type="transmembrane region" description="Helical" evidence="7">
    <location>
        <begin position="169"/>
        <end position="187"/>
    </location>
</feature>
<dbReference type="EMBL" id="CP000384">
    <property type="protein sequence ID" value="ABG06886.1"/>
    <property type="molecule type" value="Genomic_DNA"/>
</dbReference>
<feature type="transmembrane region" description="Helical" evidence="7">
    <location>
        <begin position="51"/>
        <end position="72"/>
    </location>
</feature>
<dbReference type="InterPro" id="IPR032818">
    <property type="entry name" value="DedA-like"/>
</dbReference>
<dbReference type="InterPro" id="IPR032816">
    <property type="entry name" value="VTT_dom"/>
</dbReference>
<feature type="domain" description="VTT" evidence="8">
    <location>
        <begin position="31"/>
        <end position="155"/>
    </location>
</feature>